<reference evidence="4" key="1">
    <citation type="journal article" date="2015" name="Proc. Natl. Acad. Sci. U.S.A.">
        <title>Genome sequence of the Asian Tiger mosquito, Aedes albopictus, reveals insights into its biology, genetics, and evolution.</title>
        <authorList>
            <person name="Chen X.G."/>
            <person name="Jiang X."/>
            <person name="Gu J."/>
            <person name="Xu M."/>
            <person name="Wu Y."/>
            <person name="Deng Y."/>
            <person name="Zhang C."/>
            <person name="Bonizzoni M."/>
            <person name="Dermauw W."/>
            <person name="Vontas J."/>
            <person name="Armbruster P."/>
            <person name="Huang X."/>
            <person name="Yang Y."/>
            <person name="Zhang H."/>
            <person name="He W."/>
            <person name="Peng H."/>
            <person name="Liu Y."/>
            <person name="Wu K."/>
            <person name="Chen J."/>
            <person name="Lirakis M."/>
            <person name="Topalis P."/>
            <person name="Van Leeuwen T."/>
            <person name="Hall A.B."/>
            <person name="Jiang X."/>
            <person name="Thorpe C."/>
            <person name="Mueller R.L."/>
            <person name="Sun C."/>
            <person name="Waterhouse R.M."/>
            <person name="Yan G."/>
            <person name="Tu Z.J."/>
            <person name="Fang X."/>
            <person name="James A.A."/>
        </authorList>
    </citation>
    <scope>NUCLEOTIDE SEQUENCE [LARGE SCALE GENOMIC DNA]</scope>
    <source>
        <strain evidence="4">Foshan</strain>
    </source>
</reference>
<evidence type="ECO:0000313" key="4">
    <source>
        <dbReference type="Proteomes" id="UP000069940"/>
    </source>
</evidence>
<dbReference type="RefSeq" id="XP_062700284.1">
    <property type="nucleotide sequence ID" value="XM_062844300.1"/>
</dbReference>
<organism evidence="3 4">
    <name type="scientific">Aedes albopictus</name>
    <name type="common">Asian tiger mosquito</name>
    <name type="synonym">Stegomyia albopicta</name>
    <dbReference type="NCBI Taxonomy" id="7160"/>
    <lineage>
        <taxon>Eukaryota</taxon>
        <taxon>Metazoa</taxon>
        <taxon>Ecdysozoa</taxon>
        <taxon>Arthropoda</taxon>
        <taxon>Hexapoda</taxon>
        <taxon>Insecta</taxon>
        <taxon>Pterygota</taxon>
        <taxon>Neoptera</taxon>
        <taxon>Endopterygota</taxon>
        <taxon>Diptera</taxon>
        <taxon>Nematocera</taxon>
        <taxon>Culicoidea</taxon>
        <taxon>Culicidae</taxon>
        <taxon>Culicinae</taxon>
        <taxon>Aedini</taxon>
        <taxon>Aedes</taxon>
        <taxon>Stegomyia</taxon>
    </lineage>
</organism>
<feature type="compositionally biased region" description="Polar residues" evidence="2">
    <location>
        <begin position="240"/>
        <end position="249"/>
    </location>
</feature>
<feature type="region of interest" description="Disordered" evidence="2">
    <location>
        <begin position="240"/>
        <end position="263"/>
    </location>
</feature>
<dbReference type="EnsemblMetazoa" id="AALFPA23_000203.R37816">
    <property type="protein sequence ID" value="AALFPA23_000203.P37816"/>
    <property type="gene ID" value="AALFPA23_000203"/>
</dbReference>
<dbReference type="GeneID" id="115267701"/>
<dbReference type="Proteomes" id="UP000069940">
    <property type="component" value="Unassembled WGS sequence"/>
</dbReference>
<sequence>MGRPGKTGKQKSDAKRANKINMEFLPNLQVNPAPGKRAKKTIVTTAPPTDPAVPEIDPMAPEVPEDLSFGLSSVPADATVVKPDQETDSRAAVPDVPEDLRIDSPAILAQPAFAGREVSIVKLVLADDENSDAEKEALGNESMEVVPDYAVLLVLQNQVADLKQENEVLKRDNNKLRSLNMKLQEALLARPTGQNFSEIPGYPDAKWLLGISQNAQDSDYLFVKELVFRLFPQGLGNATVSGMTSNNPSGRGGNNAVEGREPVEQLDPEKVKYIRERLHERRLILQDELGVAVQRSRRTARHIAAVIANNPSLRKLPQQ</sequence>
<keyword evidence="4" id="KW-1185">Reference proteome</keyword>
<protein>
    <recommendedName>
        <fullName evidence="5">BEN domain-containing protein</fullName>
    </recommendedName>
</protein>
<feature type="coiled-coil region" evidence="1">
    <location>
        <begin position="152"/>
        <end position="189"/>
    </location>
</feature>
<reference evidence="3" key="2">
    <citation type="submission" date="2025-05" db="UniProtKB">
        <authorList>
            <consortium name="EnsemblMetazoa"/>
        </authorList>
    </citation>
    <scope>IDENTIFICATION</scope>
    <source>
        <strain evidence="3">Foshan</strain>
    </source>
</reference>
<evidence type="ECO:0000256" key="1">
    <source>
        <dbReference type="SAM" id="Coils"/>
    </source>
</evidence>
<keyword evidence="1" id="KW-0175">Coiled coil</keyword>
<evidence type="ECO:0008006" key="5">
    <source>
        <dbReference type="Google" id="ProtNLM"/>
    </source>
</evidence>
<evidence type="ECO:0000256" key="2">
    <source>
        <dbReference type="SAM" id="MobiDB-lite"/>
    </source>
</evidence>
<name>A0ABM1XJH2_AEDAL</name>
<proteinExistence type="predicted"/>
<accession>A0ABM1XJH2</accession>
<feature type="region of interest" description="Disordered" evidence="2">
    <location>
        <begin position="45"/>
        <end position="70"/>
    </location>
</feature>
<evidence type="ECO:0000313" key="3">
    <source>
        <dbReference type="EnsemblMetazoa" id="AALFPA23_000203.P37816"/>
    </source>
</evidence>